<gene>
    <name evidence="5" type="ORF">CLEP1334_LOCUS3858</name>
    <name evidence="6" type="ORF">CLEP1334_LOCUS3859</name>
</gene>
<evidence type="ECO:0000313" key="5">
    <source>
        <dbReference type="EMBL" id="CAD8528606.1"/>
    </source>
</evidence>
<evidence type="ECO:0000256" key="2">
    <source>
        <dbReference type="PROSITE-ProRule" id="PRU00176"/>
    </source>
</evidence>
<dbReference type="Gene3D" id="3.30.70.330">
    <property type="match status" value="1"/>
</dbReference>
<dbReference type="AlphaFoldDB" id="A0A6U5DX64"/>
<dbReference type="PANTHER" id="PTHR10501">
    <property type="entry name" value="U1 SMALL NUCLEAR RIBONUCLEOPROTEIN A/U2 SMALL NUCLEAR RIBONUCLEOPROTEIN B"/>
    <property type="match status" value="1"/>
</dbReference>
<dbReference type="EMBL" id="HBER01007789">
    <property type="protein sequence ID" value="CAD8528606.1"/>
    <property type="molecule type" value="Transcribed_RNA"/>
</dbReference>
<feature type="compositionally biased region" description="Basic and acidic residues" evidence="3">
    <location>
        <begin position="251"/>
        <end position="270"/>
    </location>
</feature>
<dbReference type="Pfam" id="PF00076">
    <property type="entry name" value="RRM_1"/>
    <property type="match status" value="1"/>
</dbReference>
<dbReference type="EMBL" id="HBER01007790">
    <property type="protein sequence ID" value="CAD8528607.1"/>
    <property type="molecule type" value="Transcribed_RNA"/>
</dbReference>
<dbReference type="InterPro" id="IPR000504">
    <property type="entry name" value="RRM_dom"/>
</dbReference>
<dbReference type="SUPFAM" id="SSF54928">
    <property type="entry name" value="RNA-binding domain, RBD"/>
    <property type="match status" value="1"/>
</dbReference>
<proteinExistence type="predicted"/>
<protein>
    <recommendedName>
        <fullName evidence="4">RRM domain-containing protein</fullName>
    </recommendedName>
</protein>
<dbReference type="GO" id="GO:0003723">
    <property type="term" value="F:RNA binding"/>
    <property type="evidence" value="ECO:0007669"/>
    <property type="project" value="UniProtKB-UniRule"/>
</dbReference>
<dbReference type="InterPro" id="IPR012677">
    <property type="entry name" value="Nucleotide-bd_a/b_plait_sf"/>
</dbReference>
<evidence type="ECO:0000256" key="3">
    <source>
        <dbReference type="SAM" id="MobiDB-lite"/>
    </source>
</evidence>
<feature type="region of interest" description="Disordered" evidence="3">
    <location>
        <begin position="161"/>
        <end position="270"/>
    </location>
</feature>
<dbReference type="CDD" id="cd21618">
    <property type="entry name" value="RRM_AtNSRA_like"/>
    <property type="match status" value="1"/>
</dbReference>
<reference evidence="5" key="1">
    <citation type="submission" date="2021-01" db="EMBL/GenBank/DDBJ databases">
        <authorList>
            <person name="Corre E."/>
            <person name="Pelletier E."/>
            <person name="Niang G."/>
            <person name="Scheremetjew M."/>
            <person name="Finn R."/>
            <person name="Kale V."/>
            <person name="Holt S."/>
            <person name="Cochrane G."/>
            <person name="Meng A."/>
            <person name="Brown T."/>
            <person name="Cohen L."/>
        </authorList>
    </citation>
    <scope>NUCLEOTIDE SEQUENCE</scope>
    <source>
        <strain evidence="5">RCC1130</strain>
    </source>
</reference>
<dbReference type="InterPro" id="IPR035979">
    <property type="entry name" value="RBD_domain_sf"/>
</dbReference>
<dbReference type="SMART" id="SM00360">
    <property type="entry name" value="RRM"/>
    <property type="match status" value="1"/>
</dbReference>
<accession>A0A6U5DX64</accession>
<evidence type="ECO:0000256" key="1">
    <source>
        <dbReference type="ARBA" id="ARBA00022884"/>
    </source>
</evidence>
<dbReference type="PROSITE" id="PS50102">
    <property type="entry name" value="RRM"/>
    <property type="match status" value="1"/>
</dbReference>
<name>A0A6U5DX64_9EUKA</name>
<organism evidence="5">
    <name type="scientific">Calcidiscus leptoporus</name>
    <dbReference type="NCBI Taxonomy" id="127549"/>
    <lineage>
        <taxon>Eukaryota</taxon>
        <taxon>Haptista</taxon>
        <taxon>Haptophyta</taxon>
        <taxon>Prymnesiophyceae</taxon>
        <taxon>Coccolithales</taxon>
        <taxon>Calcidiscaceae</taxon>
        <taxon>Calcidiscus</taxon>
    </lineage>
</organism>
<sequence length="270" mass="30763">MCCLKSHACRLSAYALPFARRRRRPPTLRAIIPPFSRPAEPVAHFSSPSPAAFSRADVVTDRQPSSNYMAAPLPHDASSCLYVEGLPADATEREISHIFRRFEGQGYQSIRMIPRESGKSGSKLYLCFVEFDNAHQATAAMHQLQGYRVDKTADMQGVRISYSNKPRHTSATRPARPLSSRPTTAPVARQNHEDDRRGRGFNEDARFDHDERQTYRRGMEHRDSFRDDDSERADEEYVMSVAEQPLLGGGEDDRRGFEQGERYDRDEQQV</sequence>
<feature type="compositionally biased region" description="Basic and acidic residues" evidence="3">
    <location>
        <begin position="190"/>
        <end position="229"/>
    </location>
</feature>
<feature type="domain" description="RRM" evidence="4">
    <location>
        <begin position="79"/>
        <end position="165"/>
    </location>
</feature>
<evidence type="ECO:0000313" key="6">
    <source>
        <dbReference type="EMBL" id="CAD8528607.1"/>
    </source>
</evidence>
<keyword evidence="1 2" id="KW-0694">RNA-binding</keyword>
<evidence type="ECO:0000259" key="4">
    <source>
        <dbReference type="PROSITE" id="PS50102"/>
    </source>
</evidence>